<dbReference type="Proteomes" id="UP000461288">
    <property type="component" value="Unassembled WGS sequence"/>
</dbReference>
<evidence type="ECO:0000313" key="1">
    <source>
        <dbReference type="EMBL" id="MWK60403.1"/>
    </source>
</evidence>
<dbReference type="Gene3D" id="1.25.40.10">
    <property type="entry name" value="Tetratricopeptide repeat domain"/>
    <property type="match status" value="1"/>
</dbReference>
<dbReference type="EMBL" id="WTFN01000386">
    <property type="protein sequence ID" value="MWK60403.1"/>
    <property type="molecule type" value="Genomic_DNA"/>
</dbReference>
<accession>A0A7X3HEC5</accession>
<protein>
    <recommendedName>
        <fullName evidence="3">Pentatricopeptide repeat-containing protein</fullName>
    </recommendedName>
</protein>
<evidence type="ECO:0000313" key="2">
    <source>
        <dbReference type="Proteomes" id="UP000461288"/>
    </source>
</evidence>
<gene>
    <name evidence="1" type="ORF">GO594_30975</name>
</gene>
<evidence type="ECO:0008006" key="3">
    <source>
        <dbReference type="Google" id="ProtNLM"/>
    </source>
</evidence>
<name>A0A7X3HEC5_9GAMM</name>
<feature type="non-terminal residue" evidence="1">
    <location>
        <position position="118"/>
    </location>
</feature>
<proteinExistence type="predicted"/>
<dbReference type="InterPro" id="IPR011990">
    <property type="entry name" value="TPR-like_helical_dom_sf"/>
</dbReference>
<organism evidence="1 2">
    <name type="scientific">Metapseudomonas otitidis</name>
    <dbReference type="NCBI Taxonomy" id="319939"/>
    <lineage>
        <taxon>Bacteria</taxon>
        <taxon>Pseudomonadati</taxon>
        <taxon>Pseudomonadota</taxon>
        <taxon>Gammaproteobacteria</taxon>
        <taxon>Pseudomonadales</taxon>
        <taxon>Pseudomonadaceae</taxon>
        <taxon>Metapseudomonas</taxon>
    </lineage>
</organism>
<feature type="non-terminal residue" evidence="1">
    <location>
        <position position="1"/>
    </location>
</feature>
<comment type="caution">
    <text evidence="1">The sequence shown here is derived from an EMBL/GenBank/DDBJ whole genome shotgun (WGS) entry which is preliminary data.</text>
</comment>
<dbReference type="AlphaFoldDB" id="A0A7X3HEC5"/>
<reference evidence="1 2" key="1">
    <citation type="submission" date="2019-12" db="EMBL/GenBank/DDBJ databases">
        <title>Draft genome sequence of Pseudomonas otitidis recovered from a chicken carcass.</title>
        <authorList>
            <person name="Vieira T.R."/>
            <person name="Oliviera E.F.C."/>
            <person name="Silva N.M.V."/>
            <person name="Sambrano G.E."/>
            <person name="Cibulski S.P."/>
            <person name="Cardoso M.R.I."/>
        </authorList>
    </citation>
    <scope>NUCLEOTIDE SEQUENCE [LARGE SCALE GENOMIC DNA]</scope>
    <source>
        <strain evidence="1 2">25_K</strain>
    </source>
</reference>
<sequence>AFPEISAERRIEIIDLFFNRGMVEEACQVFGHMRHAQTPAQRPTPEAYVTCFLGLARATAWDNTKLIRNMLKLDVNIEVDTRVRNAVMHALAACERSEEAMDEFKEILRSDEGPSQNT</sequence>